<proteinExistence type="predicted"/>
<dbReference type="InterPro" id="IPR035225">
    <property type="entry name" value="DUF5338"/>
</dbReference>
<keyword evidence="3" id="KW-1185">Reference proteome</keyword>
<dbReference type="EMBL" id="PVLR01000049">
    <property type="protein sequence ID" value="PRD67668.1"/>
    <property type="molecule type" value="Genomic_DNA"/>
</dbReference>
<sequence length="133" mass="14742">MPKTYPDELAEWVKGREAKKPRQDKHVVAFLAVKSDVQAALDAGYAMKTVWEHMKETDRLRCRYETFTQHVKRYIKAVPVAAAPAPTTPPNSQAKGAKPDPKAAPPTSETPKSEPPKIGGFTFDATPKKEDLL</sequence>
<comment type="caution">
    <text evidence="2">The sequence shown here is derived from an EMBL/GenBank/DDBJ whole genome shotgun (WGS) entry which is preliminary data.</text>
</comment>
<dbReference type="OrthoDB" id="8686887at2"/>
<evidence type="ECO:0000256" key="1">
    <source>
        <dbReference type="SAM" id="MobiDB-lite"/>
    </source>
</evidence>
<feature type="region of interest" description="Disordered" evidence="1">
    <location>
        <begin position="81"/>
        <end position="133"/>
    </location>
</feature>
<accession>A0A2S9KB49</accession>
<evidence type="ECO:0000313" key="2">
    <source>
        <dbReference type="EMBL" id="PRD67668.1"/>
    </source>
</evidence>
<dbReference type="AlphaFoldDB" id="A0A2S9KB49"/>
<reference evidence="2 3" key="1">
    <citation type="submission" date="2018-03" db="EMBL/GenBank/DDBJ databases">
        <title>Comparative genomics illustrates the genes involved in a hyperalkaliphilic mechanisms of Serpentinomonas isolated from highly-alkaline calcium-rich serpentinized springs.</title>
        <authorList>
            <person name="Suzuki S."/>
            <person name="Ishii S."/>
            <person name="Walworth N."/>
            <person name="Bird L."/>
            <person name="Kuenen J.G."/>
            <person name="Nealson K.H."/>
        </authorList>
    </citation>
    <scope>NUCLEOTIDE SEQUENCE [LARGE SCALE GENOMIC DNA]</scope>
    <source>
        <strain evidence="2 3">83</strain>
    </source>
</reference>
<protein>
    <submittedName>
        <fullName evidence="2">Conjugal transfer protein TraK</fullName>
    </submittedName>
</protein>
<name>A0A2S9KB49_9BURK</name>
<dbReference type="RefSeq" id="WP_105730818.1">
    <property type="nucleotide sequence ID" value="NZ_PVLR01000049.1"/>
</dbReference>
<evidence type="ECO:0000313" key="3">
    <source>
        <dbReference type="Proteomes" id="UP000238326"/>
    </source>
</evidence>
<dbReference type="Pfam" id="PF17273">
    <property type="entry name" value="DUF5338"/>
    <property type="match status" value="1"/>
</dbReference>
<organism evidence="2 3">
    <name type="scientific">Malikia spinosa</name>
    <dbReference type="NCBI Taxonomy" id="86180"/>
    <lineage>
        <taxon>Bacteria</taxon>
        <taxon>Pseudomonadati</taxon>
        <taxon>Pseudomonadota</taxon>
        <taxon>Betaproteobacteria</taxon>
        <taxon>Burkholderiales</taxon>
        <taxon>Comamonadaceae</taxon>
        <taxon>Malikia</taxon>
    </lineage>
</organism>
<gene>
    <name evidence="2" type="ORF">C6P61_15410</name>
</gene>
<dbReference type="Proteomes" id="UP000238326">
    <property type="component" value="Unassembled WGS sequence"/>
</dbReference>